<dbReference type="SUPFAM" id="SSF54637">
    <property type="entry name" value="Thioesterase/thiol ester dehydrase-isomerase"/>
    <property type="match status" value="1"/>
</dbReference>
<dbReference type="InterPro" id="IPR006683">
    <property type="entry name" value="Thioestr_dom"/>
</dbReference>
<dbReference type="Gene3D" id="3.10.129.10">
    <property type="entry name" value="Hotdog Thioesterase"/>
    <property type="match status" value="1"/>
</dbReference>
<reference evidence="3 4" key="1">
    <citation type="submission" date="2017-12" db="EMBL/GenBank/DDBJ databases">
        <title>The genome sequence of Caulobacter sp. 410.</title>
        <authorList>
            <person name="Gao J."/>
            <person name="Mao X."/>
            <person name="Sun J."/>
        </authorList>
    </citation>
    <scope>NUCLEOTIDE SEQUENCE [LARGE SCALE GENOMIC DNA]</scope>
    <source>
        <strain evidence="3 4">410</strain>
    </source>
</reference>
<dbReference type="CDD" id="cd03443">
    <property type="entry name" value="PaaI_thioesterase"/>
    <property type="match status" value="1"/>
</dbReference>
<accession>A0A2N5DL41</accession>
<evidence type="ECO:0000313" key="4">
    <source>
        <dbReference type="Proteomes" id="UP000234479"/>
    </source>
</evidence>
<evidence type="ECO:0000313" key="3">
    <source>
        <dbReference type="EMBL" id="PLR26781.1"/>
    </source>
</evidence>
<dbReference type="PANTHER" id="PTHR43240">
    <property type="entry name" value="1,4-DIHYDROXY-2-NAPHTHOYL-COA THIOESTERASE 1"/>
    <property type="match status" value="1"/>
</dbReference>
<feature type="domain" description="Thioesterase" evidence="2">
    <location>
        <begin position="64"/>
        <end position="139"/>
    </location>
</feature>
<dbReference type="Proteomes" id="UP000234479">
    <property type="component" value="Unassembled WGS sequence"/>
</dbReference>
<proteinExistence type="predicted"/>
<evidence type="ECO:0000259" key="2">
    <source>
        <dbReference type="Pfam" id="PF03061"/>
    </source>
</evidence>
<dbReference type="GO" id="GO:0061522">
    <property type="term" value="F:1,4-dihydroxy-2-naphthoyl-CoA thioesterase activity"/>
    <property type="evidence" value="ECO:0007669"/>
    <property type="project" value="TreeGrafter"/>
</dbReference>
<sequence length="156" mass="16808">MSDIASEETQTLTDEAILARFHASKNPPPSARTLGFRLTAVSQAERRVEIAFDARADLLANPMGQVQGGFVCAMLDECMSVAGMIASGMTHVVPTLEMKTSFLRPAMPGPLRGVGRVVKWGRTVCFMEGELYDAEGRLLATSTGTALPTPFAKFKK</sequence>
<dbReference type="PANTHER" id="PTHR43240:SF1">
    <property type="entry name" value="BLR5584 PROTEIN"/>
    <property type="match status" value="1"/>
</dbReference>
<dbReference type="Pfam" id="PF03061">
    <property type="entry name" value="4HBT"/>
    <property type="match status" value="1"/>
</dbReference>
<dbReference type="GO" id="GO:0005829">
    <property type="term" value="C:cytosol"/>
    <property type="evidence" value="ECO:0007669"/>
    <property type="project" value="TreeGrafter"/>
</dbReference>
<keyword evidence="1" id="KW-0378">Hydrolase</keyword>
<comment type="caution">
    <text evidence="3">The sequence shown here is derived from an EMBL/GenBank/DDBJ whole genome shotgun (WGS) entry which is preliminary data.</text>
</comment>
<gene>
    <name evidence="3" type="ORF">SGCZBJ_08420</name>
</gene>
<dbReference type="OrthoDB" id="9813282at2"/>
<dbReference type="NCBIfam" id="TIGR00369">
    <property type="entry name" value="unchar_dom_1"/>
    <property type="match status" value="1"/>
</dbReference>
<organism evidence="3 4">
    <name type="scientific">Caulobacter zeae</name>
    <dbReference type="NCBI Taxonomy" id="2055137"/>
    <lineage>
        <taxon>Bacteria</taxon>
        <taxon>Pseudomonadati</taxon>
        <taxon>Pseudomonadota</taxon>
        <taxon>Alphaproteobacteria</taxon>
        <taxon>Caulobacterales</taxon>
        <taxon>Caulobacteraceae</taxon>
        <taxon>Caulobacter</taxon>
    </lineage>
</organism>
<evidence type="ECO:0000256" key="1">
    <source>
        <dbReference type="ARBA" id="ARBA00022801"/>
    </source>
</evidence>
<keyword evidence="4" id="KW-1185">Reference proteome</keyword>
<dbReference type="RefSeq" id="WP_101717563.1">
    <property type="nucleotide sequence ID" value="NZ_PJRS01000017.1"/>
</dbReference>
<dbReference type="InterPro" id="IPR029069">
    <property type="entry name" value="HotDog_dom_sf"/>
</dbReference>
<dbReference type="EMBL" id="PJRS01000017">
    <property type="protein sequence ID" value="PLR26781.1"/>
    <property type="molecule type" value="Genomic_DNA"/>
</dbReference>
<dbReference type="InterPro" id="IPR003736">
    <property type="entry name" value="PAAI_dom"/>
</dbReference>
<protein>
    <submittedName>
        <fullName evidence="3">Thioesterase</fullName>
    </submittedName>
</protein>
<dbReference type="AlphaFoldDB" id="A0A2N5DL41"/>
<name>A0A2N5DL41_9CAUL</name>